<dbReference type="STRING" id="1300347.I601_1709"/>
<dbReference type="Proteomes" id="UP000077868">
    <property type="component" value="Chromosome"/>
</dbReference>
<dbReference type="EMBL" id="CP015079">
    <property type="protein sequence ID" value="ANH38140.1"/>
    <property type="molecule type" value="Genomic_DNA"/>
</dbReference>
<gene>
    <name evidence="1" type="ORF">I601_1709</name>
</gene>
<proteinExistence type="predicted"/>
<evidence type="ECO:0000313" key="2">
    <source>
        <dbReference type="Proteomes" id="UP000077868"/>
    </source>
</evidence>
<dbReference type="RefSeq" id="WP_068108189.1">
    <property type="nucleotide sequence ID" value="NZ_CP015079.1"/>
</dbReference>
<organism evidence="1 2">
    <name type="scientific">Nocardioides dokdonensis FR1436</name>
    <dbReference type="NCBI Taxonomy" id="1300347"/>
    <lineage>
        <taxon>Bacteria</taxon>
        <taxon>Bacillati</taxon>
        <taxon>Actinomycetota</taxon>
        <taxon>Actinomycetes</taxon>
        <taxon>Propionibacteriales</taxon>
        <taxon>Nocardioidaceae</taxon>
        <taxon>Nocardioides</taxon>
    </lineage>
</organism>
<name>A0A1A9GKE0_9ACTN</name>
<reference evidence="1 2" key="1">
    <citation type="submission" date="2016-03" db="EMBL/GenBank/DDBJ databases">
        <title>Complete genome sequence of a soil Actinobacterium, Nocardioides dokdonensis FR1436.</title>
        <authorList>
            <person name="Kwon S.-K."/>
            <person name="Kim K."/>
            <person name="Kim J.F."/>
        </authorList>
    </citation>
    <scope>NUCLEOTIDE SEQUENCE [LARGE SCALE GENOMIC DNA]</scope>
    <source>
        <strain evidence="1 2">FR1436</strain>
    </source>
</reference>
<dbReference type="KEGG" id="ndk:I601_1709"/>
<protein>
    <recommendedName>
        <fullName evidence="3">AbiEi antitoxin C-terminal domain-containing protein</fullName>
    </recommendedName>
</protein>
<sequence>MPAYVDTTPAQRVAEVGVLLRGTAAVTGWGALTWRGARWFDGLTVDGTPLPVPVVAPTRRLRPQPCLELHEERLPATDVECRDGLRVTTALRSVVSVLRHAGDLDAAVSALEMAYCNDLVSPDEVAGWLAAHPGVPGVVQARAALDLADQNSWSPMEWTLRRLWTERFGSARLLTNRPVFDHSGRHVATPDVIDADTGVSGEYDGVAHHGGARRAKDLRREADLRRVGVEPVVMVAADAHRRTAFWARLEDAYARARRTSASDRAWTLEPPHWWRSTHTVDLRRSLEGTEREVWLGGRSARPSS</sequence>
<dbReference type="PATRIC" id="fig|1300347.3.peg.1708"/>
<evidence type="ECO:0000313" key="1">
    <source>
        <dbReference type="EMBL" id="ANH38140.1"/>
    </source>
</evidence>
<dbReference type="AlphaFoldDB" id="A0A1A9GKE0"/>
<keyword evidence="2" id="KW-1185">Reference proteome</keyword>
<dbReference type="OrthoDB" id="3771067at2"/>
<accession>A0A1A9GKE0</accession>
<evidence type="ECO:0008006" key="3">
    <source>
        <dbReference type="Google" id="ProtNLM"/>
    </source>
</evidence>